<evidence type="ECO:0000259" key="8">
    <source>
        <dbReference type="PROSITE" id="PS52035"/>
    </source>
</evidence>
<dbReference type="EMBL" id="BSKO01000001">
    <property type="protein sequence ID" value="GLO67543.1"/>
    <property type="molecule type" value="Genomic_DNA"/>
</dbReference>
<reference evidence="9 10" key="1">
    <citation type="submission" date="2023-02" db="EMBL/GenBank/DDBJ databases">
        <title>Oceanobacillus kimchii IFOP_LL358 isolated form Alexandrium catenella lab strain.</title>
        <authorList>
            <person name="Gajardo G."/>
            <person name="Ueki S."/>
            <person name="Maruyama F."/>
        </authorList>
    </citation>
    <scope>NUCLEOTIDE SEQUENCE [LARGE SCALE GENOMIC DNA]</scope>
    <source>
        <strain evidence="9 10">IFOP_LL358</strain>
    </source>
</reference>
<keyword evidence="10" id="KW-1185">Reference proteome</keyword>
<comment type="cofactor">
    <cofactor evidence="1">
        <name>Zn(2+)</name>
        <dbReference type="ChEBI" id="CHEBI:29105"/>
    </cofactor>
</comment>
<evidence type="ECO:0000256" key="4">
    <source>
        <dbReference type="ARBA" id="ARBA00022801"/>
    </source>
</evidence>
<dbReference type="PANTHER" id="PTHR11705">
    <property type="entry name" value="PROTEASE FAMILY M14 CARBOXYPEPTIDASE A,B"/>
    <property type="match status" value="1"/>
</dbReference>
<evidence type="ECO:0000256" key="2">
    <source>
        <dbReference type="ARBA" id="ARBA00005988"/>
    </source>
</evidence>
<sequence>MKRIGQVVLLSGSILLGAGMLTPFAGSPVISEASEINMPPVSGFISHDELTRELNQIERTSNGNVEVDVVGYSNHNREIYKATVGSGDKVVLIQSEIHGNEKVGTKALLNMIKKIGKNNSPEMRQLREEVTIVAMPMVNPDGSELNRRGNELNWDEVINQFPQLEGAEPSWNYYTYTNQYWDYASNPGFDVNRDFNPNLNYVPQFEDFPNNSSEPGWFITPEAQTIRDVYKDLQEQFGTVDVFIDLHHQGEYVIDGTDIPVTLSLSSVFVPHPSTPEGEKYSEYADVYNEDFSKQLNVAAYDALQQMGNSPFGNISLYSQDLDLPGTALGSFALNGSGAVLFEVTGQTQSFGQKKMGQLTKAVEEGLYGILNSLATDEVYELDVEDYDKIPLTDR</sequence>
<evidence type="ECO:0000256" key="6">
    <source>
        <dbReference type="ARBA" id="ARBA00023049"/>
    </source>
</evidence>
<proteinExistence type="inferred from homology"/>
<dbReference type="SUPFAM" id="SSF53187">
    <property type="entry name" value="Zn-dependent exopeptidases"/>
    <property type="match status" value="1"/>
</dbReference>
<feature type="domain" description="Peptidase M14" evidence="8">
    <location>
        <begin position="43"/>
        <end position="374"/>
    </location>
</feature>
<comment type="caution">
    <text evidence="7">Lacks conserved residue(s) required for the propagation of feature annotation.</text>
</comment>
<gene>
    <name evidence="9" type="ORF">MACH08_33270</name>
</gene>
<dbReference type="PANTHER" id="PTHR11705:SF143">
    <property type="entry name" value="SLL0236 PROTEIN"/>
    <property type="match status" value="1"/>
</dbReference>
<evidence type="ECO:0000256" key="3">
    <source>
        <dbReference type="ARBA" id="ARBA00022670"/>
    </source>
</evidence>
<dbReference type="Gene3D" id="3.40.630.10">
    <property type="entry name" value="Zn peptidases"/>
    <property type="match status" value="1"/>
</dbReference>
<evidence type="ECO:0000313" key="9">
    <source>
        <dbReference type="EMBL" id="GLO67543.1"/>
    </source>
</evidence>
<evidence type="ECO:0000313" key="10">
    <source>
        <dbReference type="Proteomes" id="UP001275436"/>
    </source>
</evidence>
<evidence type="ECO:0000256" key="1">
    <source>
        <dbReference type="ARBA" id="ARBA00001947"/>
    </source>
</evidence>
<dbReference type="RefSeq" id="WP_317958302.1">
    <property type="nucleotide sequence ID" value="NZ_BSKO01000001.1"/>
</dbReference>
<dbReference type="Proteomes" id="UP001275436">
    <property type="component" value="Unassembled WGS sequence"/>
</dbReference>
<keyword evidence="3" id="KW-0645">Protease</keyword>
<protein>
    <recommendedName>
        <fullName evidence="8">Peptidase M14 domain-containing protein</fullName>
    </recommendedName>
</protein>
<dbReference type="PROSITE" id="PS52035">
    <property type="entry name" value="PEPTIDASE_M14"/>
    <property type="match status" value="1"/>
</dbReference>
<organism evidence="9 10">
    <name type="scientific">Oceanobacillus kimchii</name>
    <dbReference type="NCBI Taxonomy" id="746691"/>
    <lineage>
        <taxon>Bacteria</taxon>
        <taxon>Bacillati</taxon>
        <taxon>Bacillota</taxon>
        <taxon>Bacilli</taxon>
        <taxon>Bacillales</taxon>
        <taxon>Bacillaceae</taxon>
        <taxon>Oceanobacillus</taxon>
    </lineage>
</organism>
<comment type="caution">
    <text evidence="9">The sequence shown here is derived from an EMBL/GenBank/DDBJ whole genome shotgun (WGS) entry which is preliminary data.</text>
</comment>
<dbReference type="SMART" id="SM00631">
    <property type="entry name" value="Zn_pept"/>
    <property type="match status" value="1"/>
</dbReference>
<dbReference type="InterPro" id="IPR000834">
    <property type="entry name" value="Peptidase_M14"/>
</dbReference>
<keyword evidence="4" id="KW-0378">Hydrolase</keyword>
<accession>A0ABQ5TPK1</accession>
<keyword evidence="6" id="KW-0482">Metalloprotease</keyword>
<name>A0ABQ5TPK1_9BACI</name>
<keyword evidence="5" id="KW-0862">Zinc</keyword>
<evidence type="ECO:0000256" key="5">
    <source>
        <dbReference type="ARBA" id="ARBA00022833"/>
    </source>
</evidence>
<evidence type="ECO:0000256" key="7">
    <source>
        <dbReference type="PROSITE-ProRule" id="PRU01379"/>
    </source>
</evidence>
<comment type="similarity">
    <text evidence="2 7">Belongs to the peptidase M14 family.</text>
</comment>
<dbReference type="Pfam" id="PF00246">
    <property type="entry name" value="Peptidase_M14"/>
    <property type="match status" value="1"/>
</dbReference>